<gene>
    <name evidence="7" type="ORF">JK358_06620</name>
</gene>
<keyword evidence="7" id="KW-0436">Ligase</keyword>
<dbReference type="PANTHER" id="PTHR37422:SF13">
    <property type="entry name" value="LIPOPOLYSACCHARIDE BIOSYNTHESIS PROTEIN PA4999-RELATED"/>
    <property type="match status" value="1"/>
</dbReference>
<protein>
    <submittedName>
        <fullName evidence="7">O-antigen ligase family protein</fullName>
    </submittedName>
</protein>
<evidence type="ECO:0000256" key="1">
    <source>
        <dbReference type="ARBA" id="ARBA00004141"/>
    </source>
</evidence>
<evidence type="ECO:0000256" key="2">
    <source>
        <dbReference type="ARBA" id="ARBA00022692"/>
    </source>
</evidence>
<feature type="transmembrane region" description="Helical" evidence="5">
    <location>
        <begin position="108"/>
        <end position="124"/>
    </location>
</feature>
<dbReference type="RefSeq" id="WP_201944860.1">
    <property type="nucleotide sequence ID" value="NZ_JAERRJ010000002.1"/>
</dbReference>
<name>A0ABS1M1H6_9NOCA</name>
<comment type="caution">
    <text evidence="7">The sequence shown here is derived from an EMBL/GenBank/DDBJ whole genome shotgun (WGS) entry which is preliminary data.</text>
</comment>
<accession>A0ABS1M1H6</accession>
<dbReference type="InterPro" id="IPR007016">
    <property type="entry name" value="O-antigen_ligase-rel_domated"/>
</dbReference>
<keyword evidence="4 5" id="KW-0472">Membrane</keyword>
<evidence type="ECO:0000256" key="4">
    <source>
        <dbReference type="ARBA" id="ARBA00023136"/>
    </source>
</evidence>
<keyword evidence="2 5" id="KW-0812">Transmembrane</keyword>
<dbReference type="Pfam" id="PF04932">
    <property type="entry name" value="Wzy_C"/>
    <property type="match status" value="1"/>
</dbReference>
<dbReference type="InterPro" id="IPR051533">
    <property type="entry name" value="WaaL-like"/>
</dbReference>
<dbReference type="EMBL" id="JAERRJ010000002">
    <property type="protein sequence ID" value="MBL1074065.1"/>
    <property type="molecule type" value="Genomic_DNA"/>
</dbReference>
<dbReference type="GO" id="GO:0016874">
    <property type="term" value="F:ligase activity"/>
    <property type="evidence" value="ECO:0007669"/>
    <property type="project" value="UniProtKB-KW"/>
</dbReference>
<feature type="transmembrane region" description="Helical" evidence="5">
    <location>
        <begin position="322"/>
        <end position="340"/>
    </location>
</feature>
<comment type="subcellular location">
    <subcellularLocation>
        <location evidence="1">Membrane</location>
        <topology evidence="1">Multi-pass membrane protein</topology>
    </subcellularLocation>
</comment>
<feature type="transmembrane region" description="Helical" evidence="5">
    <location>
        <begin position="32"/>
        <end position="52"/>
    </location>
</feature>
<evidence type="ECO:0000259" key="6">
    <source>
        <dbReference type="Pfam" id="PF04932"/>
    </source>
</evidence>
<evidence type="ECO:0000256" key="3">
    <source>
        <dbReference type="ARBA" id="ARBA00022989"/>
    </source>
</evidence>
<feature type="transmembrane region" description="Helical" evidence="5">
    <location>
        <begin position="451"/>
        <end position="472"/>
    </location>
</feature>
<feature type="transmembrane region" description="Helical" evidence="5">
    <location>
        <begin position="131"/>
        <end position="151"/>
    </location>
</feature>
<feature type="transmembrane region" description="Helical" evidence="5">
    <location>
        <begin position="201"/>
        <end position="221"/>
    </location>
</feature>
<dbReference type="PANTHER" id="PTHR37422">
    <property type="entry name" value="TEICHURONIC ACID BIOSYNTHESIS PROTEIN TUAE"/>
    <property type="match status" value="1"/>
</dbReference>
<feature type="transmembrane region" description="Helical" evidence="5">
    <location>
        <begin position="299"/>
        <end position="315"/>
    </location>
</feature>
<keyword evidence="8" id="KW-1185">Reference proteome</keyword>
<feature type="transmembrane region" description="Helical" evidence="5">
    <location>
        <begin position="58"/>
        <end position="76"/>
    </location>
</feature>
<evidence type="ECO:0000313" key="7">
    <source>
        <dbReference type="EMBL" id="MBL1074065.1"/>
    </source>
</evidence>
<feature type="domain" description="O-antigen ligase-related" evidence="6">
    <location>
        <begin position="285"/>
        <end position="428"/>
    </location>
</feature>
<feature type="transmembrane region" description="Helical" evidence="5">
    <location>
        <begin position="171"/>
        <end position="189"/>
    </location>
</feature>
<keyword evidence="3 5" id="KW-1133">Transmembrane helix</keyword>
<dbReference type="Proteomes" id="UP000602198">
    <property type="component" value="Unassembled WGS sequence"/>
</dbReference>
<evidence type="ECO:0000256" key="5">
    <source>
        <dbReference type="SAM" id="Phobius"/>
    </source>
</evidence>
<organism evidence="7 8">
    <name type="scientific">Nocardia acididurans</name>
    <dbReference type="NCBI Taxonomy" id="2802282"/>
    <lineage>
        <taxon>Bacteria</taxon>
        <taxon>Bacillati</taxon>
        <taxon>Actinomycetota</taxon>
        <taxon>Actinomycetes</taxon>
        <taxon>Mycobacteriales</taxon>
        <taxon>Nocardiaceae</taxon>
        <taxon>Nocardia</taxon>
    </lineage>
</organism>
<feature type="transmembrane region" description="Helical" evidence="5">
    <location>
        <begin position="419"/>
        <end position="439"/>
    </location>
</feature>
<evidence type="ECO:0000313" key="8">
    <source>
        <dbReference type="Proteomes" id="UP000602198"/>
    </source>
</evidence>
<feature type="transmembrane region" description="Helical" evidence="5">
    <location>
        <begin position="252"/>
        <end position="269"/>
    </location>
</feature>
<sequence length="527" mass="57275">MTVTEPTPVAPARPGSLPERAWAALSPVAIRVGWLAAIGVALPVGLAGMLAVSDRAPGGVGTVAAAGGFAAVCVVIGLKDPRWAFVFLVVATFLRPAIPKILPTTDPFILAFGGVVISALAWVRGRPERRIRLGVIELAMALYLLWNLHSILQPHEYPPLLNPLTGQMLDLWRYLIIGTVMPFVAYLVARMIFGDRRSLRFLITTLLVCAAYSAWVSILQFHGPQALLWPKYIALRPNWPDRAVGLPNQPQVNGLILIVGFVLCLVLMGVEHRPRWQRIGLSVIAAGSAYAIYLTHTRSVWLGFAVVVVLGVVLAKGYRTGFVATAVGAVLAIALNWSTFTSKDRSAGGVASTNEVFDRLNANTTAVWAFAEKPWSGWGLGRFVSINTYHHQQWSPETPWNRGLGIPAHQNELGIMAELGIVGLLLWLTVIVLISYRLIRAFVDLPPDGMLGRPLAFIAGTAFLSLVMAGLFVDLRLFDYPNTMVFALAGAAAGVAERFTHRPLEDPLAAGRARRAEIRAHRARKNP</sequence>
<proteinExistence type="predicted"/>
<reference evidence="7 8" key="1">
    <citation type="submission" date="2021-01" db="EMBL/GenBank/DDBJ databases">
        <title>WGS of actinomycetes isolated from Thailand.</title>
        <authorList>
            <person name="Thawai C."/>
        </authorList>
    </citation>
    <scope>NUCLEOTIDE SEQUENCE [LARGE SCALE GENOMIC DNA]</scope>
    <source>
        <strain evidence="7 8">LPG 2</strain>
    </source>
</reference>